<evidence type="ECO:0000313" key="4">
    <source>
        <dbReference type="Proteomes" id="UP000184383"/>
    </source>
</evidence>
<dbReference type="Proteomes" id="UP000184383">
    <property type="component" value="Unassembled WGS sequence"/>
</dbReference>
<feature type="chain" id="PRO_5013109583" evidence="2">
    <location>
        <begin position="26"/>
        <end position="250"/>
    </location>
</feature>
<feature type="signal peptide" evidence="2">
    <location>
        <begin position="1"/>
        <end position="25"/>
    </location>
</feature>
<keyword evidence="2" id="KW-0732">Signal</keyword>
<dbReference type="GeneID" id="63751906"/>
<dbReference type="EMBL" id="KV878214">
    <property type="protein sequence ID" value="OJJ33556.1"/>
    <property type="molecule type" value="Genomic_DNA"/>
</dbReference>
<organism evidence="3 4">
    <name type="scientific">Aspergillus wentii DTO 134E9</name>
    <dbReference type="NCBI Taxonomy" id="1073089"/>
    <lineage>
        <taxon>Eukaryota</taxon>
        <taxon>Fungi</taxon>
        <taxon>Dikarya</taxon>
        <taxon>Ascomycota</taxon>
        <taxon>Pezizomycotina</taxon>
        <taxon>Eurotiomycetes</taxon>
        <taxon>Eurotiomycetidae</taxon>
        <taxon>Eurotiales</taxon>
        <taxon>Aspergillaceae</taxon>
        <taxon>Aspergillus</taxon>
        <taxon>Aspergillus subgen. Cremei</taxon>
    </lineage>
</organism>
<dbReference type="RefSeq" id="XP_040687233.1">
    <property type="nucleotide sequence ID" value="XM_040836058.1"/>
</dbReference>
<dbReference type="STRING" id="1073089.A0A1L9RF56"/>
<gene>
    <name evidence="3" type="ORF">ASPWEDRAFT_43585</name>
</gene>
<dbReference type="AlphaFoldDB" id="A0A1L9RF56"/>
<dbReference type="OrthoDB" id="4487429at2759"/>
<evidence type="ECO:0000256" key="2">
    <source>
        <dbReference type="SAM" id="SignalP"/>
    </source>
</evidence>
<evidence type="ECO:0000256" key="1">
    <source>
        <dbReference type="SAM" id="MobiDB-lite"/>
    </source>
</evidence>
<dbReference type="VEuPathDB" id="FungiDB:ASPWEDRAFT_43585"/>
<feature type="region of interest" description="Disordered" evidence="1">
    <location>
        <begin position="42"/>
        <end position="67"/>
    </location>
</feature>
<sequence>MNSKIVKPRHLLFLFLVILPLSILWKQPSILTDITTSVRSKARRHSSPSDLGRPLYEETNGCPPPTTRYTPGQNDVFCYPSSGGIWSVNLKPIGLKYLNIDRFHPSTRSYNQTEEDQFCNKLRVFGGKWTSSAMIAMHRSSYCDPYELQYAMRMNSLDIHREVGLPEYGGVWVLHGERYREWWGYDGSDKGLDNVLTMEEQCLVLERMGADYCRYIHSCPPLRDLLYEPRDRAKEVLEEDKDQKPVIWFG</sequence>
<reference evidence="4" key="1">
    <citation type="journal article" date="2017" name="Genome Biol.">
        <title>Comparative genomics reveals high biological diversity and specific adaptations in the industrially and medically important fungal genus Aspergillus.</title>
        <authorList>
            <person name="de Vries R.P."/>
            <person name="Riley R."/>
            <person name="Wiebenga A."/>
            <person name="Aguilar-Osorio G."/>
            <person name="Amillis S."/>
            <person name="Uchima C.A."/>
            <person name="Anderluh G."/>
            <person name="Asadollahi M."/>
            <person name="Askin M."/>
            <person name="Barry K."/>
            <person name="Battaglia E."/>
            <person name="Bayram O."/>
            <person name="Benocci T."/>
            <person name="Braus-Stromeyer S.A."/>
            <person name="Caldana C."/>
            <person name="Canovas D."/>
            <person name="Cerqueira G.C."/>
            <person name="Chen F."/>
            <person name="Chen W."/>
            <person name="Choi C."/>
            <person name="Clum A."/>
            <person name="Dos Santos R.A."/>
            <person name="Damasio A.R."/>
            <person name="Diallinas G."/>
            <person name="Emri T."/>
            <person name="Fekete E."/>
            <person name="Flipphi M."/>
            <person name="Freyberg S."/>
            <person name="Gallo A."/>
            <person name="Gournas C."/>
            <person name="Habgood R."/>
            <person name="Hainaut M."/>
            <person name="Harispe M.L."/>
            <person name="Henrissat B."/>
            <person name="Hilden K.S."/>
            <person name="Hope R."/>
            <person name="Hossain A."/>
            <person name="Karabika E."/>
            <person name="Karaffa L."/>
            <person name="Karanyi Z."/>
            <person name="Krasevec N."/>
            <person name="Kuo A."/>
            <person name="Kusch H."/>
            <person name="LaButti K."/>
            <person name="Lagendijk E.L."/>
            <person name="Lapidus A."/>
            <person name="Levasseur A."/>
            <person name="Lindquist E."/>
            <person name="Lipzen A."/>
            <person name="Logrieco A.F."/>
            <person name="MacCabe A."/>
            <person name="Maekelae M.R."/>
            <person name="Malavazi I."/>
            <person name="Melin P."/>
            <person name="Meyer V."/>
            <person name="Mielnichuk N."/>
            <person name="Miskei M."/>
            <person name="Molnar A.P."/>
            <person name="Mule G."/>
            <person name="Ngan C.Y."/>
            <person name="Orejas M."/>
            <person name="Orosz E."/>
            <person name="Ouedraogo J.P."/>
            <person name="Overkamp K.M."/>
            <person name="Park H.-S."/>
            <person name="Perrone G."/>
            <person name="Piumi F."/>
            <person name="Punt P.J."/>
            <person name="Ram A.F."/>
            <person name="Ramon A."/>
            <person name="Rauscher S."/>
            <person name="Record E."/>
            <person name="Riano-Pachon D.M."/>
            <person name="Robert V."/>
            <person name="Roehrig J."/>
            <person name="Ruller R."/>
            <person name="Salamov A."/>
            <person name="Salih N.S."/>
            <person name="Samson R.A."/>
            <person name="Sandor E."/>
            <person name="Sanguinetti M."/>
            <person name="Schuetze T."/>
            <person name="Sepcic K."/>
            <person name="Shelest E."/>
            <person name="Sherlock G."/>
            <person name="Sophianopoulou V."/>
            <person name="Squina F.M."/>
            <person name="Sun H."/>
            <person name="Susca A."/>
            <person name="Todd R.B."/>
            <person name="Tsang A."/>
            <person name="Unkles S.E."/>
            <person name="van de Wiele N."/>
            <person name="van Rossen-Uffink D."/>
            <person name="Oliveira J.V."/>
            <person name="Vesth T.C."/>
            <person name="Visser J."/>
            <person name="Yu J.-H."/>
            <person name="Zhou M."/>
            <person name="Andersen M.R."/>
            <person name="Archer D.B."/>
            <person name="Baker S.E."/>
            <person name="Benoit I."/>
            <person name="Brakhage A.A."/>
            <person name="Braus G.H."/>
            <person name="Fischer R."/>
            <person name="Frisvad J.C."/>
            <person name="Goldman G.H."/>
            <person name="Houbraken J."/>
            <person name="Oakley B."/>
            <person name="Pocsi I."/>
            <person name="Scazzocchio C."/>
            <person name="Seiboth B."/>
            <person name="vanKuyk P.A."/>
            <person name="Wortman J."/>
            <person name="Dyer P.S."/>
            <person name="Grigoriev I.V."/>
        </authorList>
    </citation>
    <scope>NUCLEOTIDE SEQUENCE [LARGE SCALE GENOMIC DNA]</scope>
    <source>
        <strain evidence="4">DTO 134E9</strain>
    </source>
</reference>
<protein>
    <submittedName>
        <fullName evidence="3">Uncharacterized protein</fullName>
    </submittedName>
</protein>
<evidence type="ECO:0000313" key="3">
    <source>
        <dbReference type="EMBL" id="OJJ33556.1"/>
    </source>
</evidence>
<accession>A0A1L9RF56</accession>
<name>A0A1L9RF56_ASPWE</name>
<proteinExistence type="predicted"/>
<keyword evidence="4" id="KW-1185">Reference proteome</keyword>